<evidence type="ECO:0000256" key="1">
    <source>
        <dbReference type="SAM" id="Phobius"/>
    </source>
</evidence>
<dbReference type="InterPro" id="IPR018704">
    <property type="entry name" value="SecYEG/CpoB_TPR"/>
</dbReference>
<evidence type="ECO:0000259" key="2">
    <source>
        <dbReference type="Pfam" id="PF09976"/>
    </source>
</evidence>
<evidence type="ECO:0000313" key="3">
    <source>
        <dbReference type="EMBL" id="MBB4021897.1"/>
    </source>
</evidence>
<protein>
    <recommendedName>
        <fullName evidence="2">Ancillary SecYEG translocon subunit/Cell division coordinator CpoB TPR domain-containing protein</fullName>
    </recommendedName>
</protein>
<reference evidence="3" key="1">
    <citation type="submission" date="2020-08" db="EMBL/GenBank/DDBJ databases">
        <title>Genomic Encyclopedia of Type Strains, Phase IV (KMG-IV): sequencing the most valuable type-strain genomes for metagenomic binning, comparative biology and taxonomic classification.</title>
        <authorList>
            <person name="Goeker M."/>
        </authorList>
    </citation>
    <scope>NUCLEOTIDE SEQUENCE [LARGE SCALE GENOMIC DNA]</scope>
    <source>
        <strain evidence="3">DSM 105040</strain>
    </source>
</reference>
<dbReference type="AlphaFoldDB" id="A0A840CIC5"/>
<feature type="domain" description="Ancillary SecYEG translocon subunit/Cell division coordinator CpoB TPR" evidence="2">
    <location>
        <begin position="29"/>
        <end position="146"/>
    </location>
</feature>
<keyword evidence="1" id="KW-0472">Membrane</keyword>
<accession>A0A840CIC5</accession>
<name>A0A840CIC5_9RHOB</name>
<proteinExistence type="predicted"/>
<dbReference type="Pfam" id="PF09976">
    <property type="entry name" value="TPR_21"/>
    <property type="match status" value="1"/>
</dbReference>
<dbReference type="EMBL" id="JACIEQ010000002">
    <property type="protein sequence ID" value="MBB4021897.1"/>
    <property type="molecule type" value="Genomic_DNA"/>
</dbReference>
<comment type="caution">
    <text evidence="3">The sequence shown here is derived from an EMBL/GenBank/DDBJ whole genome shotgun (WGS) entry which is preliminary data.</text>
</comment>
<dbReference type="RefSeq" id="WP_054538642.1">
    <property type="nucleotide sequence ID" value="NZ_JACIEQ010000002.1"/>
</dbReference>
<keyword evidence="1" id="KW-0812">Transmembrane</keyword>
<feature type="transmembrane region" description="Helical" evidence="1">
    <location>
        <begin position="27"/>
        <end position="44"/>
    </location>
</feature>
<sequence>MSNPESFIEEVTEEVRRERLFGLFRRYGWIAVVAVLLLVGGTAYNEWQKTRARNSAQALGDGIMAALDQPGTAARVAALDAVAVTGDAAALVALLAAGEQIDAGETEAGVARLRALADATDLPLLYRQLATLKLILAQGTTVAADERRAALEPLSAPGQPFRPLALEQLALIEAETGAADAALELLREVLNDAQASPGLRQRASQLIVALGGSLGDA</sequence>
<keyword evidence="4" id="KW-1185">Reference proteome</keyword>
<evidence type="ECO:0000313" key="4">
    <source>
        <dbReference type="Proteomes" id="UP000585681"/>
    </source>
</evidence>
<gene>
    <name evidence="3" type="ORF">GGR17_001706</name>
</gene>
<dbReference type="Proteomes" id="UP000585681">
    <property type="component" value="Unassembled WGS sequence"/>
</dbReference>
<keyword evidence="1" id="KW-1133">Transmembrane helix</keyword>
<organism evidence="3 4">
    <name type="scientific">Actibacterium naphthalenivorans</name>
    <dbReference type="NCBI Taxonomy" id="1614693"/>
    <lineage>
        <taxon>Bacteria</taxon>
        <taxon>Pseudomonadati</taxon>
        <taxon>Pseudomonadota</taxon>
        <taxon>Alphaproteobacteria</taxon>
        <taxon>Rhodobacterales</taxon>
        <taxon>Roseobacteraceae</taxon>
        <taxon>Actibacterium</taxon>
    </lineage>
</organism>